<proteinExistence type="predicted"/>
<dbReference type="RefSeq" id="WP_121370552.1">
    <property type="nucleotide sequence ID" value="NZ_RBKS01000001.1"/>
</dbReference>
<dbReference type="Pfam" id="PF00440">
    <property type="entry name" value="TetR_N"/>
    <property type="match status" value="1"/>
</dbReference>
<dbReference type="InterPro" id="IPR001647">
    <property type="entry name" value="HTH_TetR"/>
</dbReference>
<feature type="DNA-binding region" description="H-T-H motif" evidence="4">
    <location>
        <begin position="28"/>
        <end position="47"/>
    </location>
</feature>
<dbReference type="PANTHER" id="PTHR30055">
    <property type="entry name" value="HTH-TYPE TRANSCRIPTIONAL REGULATOR RUTR"/>
    <property type="match status" value="1"/>
</dbReference>
<dbReference type="InterPro" id="IPR036271">
    <property type="entry name" value="Tet_transcr_reg_TetR-rel_C_sf"/>
</dbReference>
<accession>A0A495IKZ1</accession>
<feature type="domain" description="HTH tetR-type" evidence="5">
    <location>
        <begin position="6"/>
        <end position="65"/>
    </location>
</feature>
<keyword evidence="2 4" id="KW-0238">DNA-binding</keyword>
<dbReference type="PANTHER" id="PTHR30055:SF234">
    <property type="entry name" value="HTH-TYPE TRANSCRIPTIONAL REGULATOR BETI"/>
    <property type="match status" value="1"/>
</dbReference>
<name>A0A495IKZ1_9MICO</name>
<evidence type="ECO:0000256" key="2">
    <source>
        <dbReference type="ARBA" id="ARBA00023125"/>
    </source>
</evidence>
<dbReference type="OrthoDB" id="3192968at2"/>
<dbReference type="GO" id="GO:0000976">
    <property type="term" value="F:transcription cis-regulatory region binding"/>
    <property type="evidence" value="ECO:0007669"/>
    <property type="project" value="TreeGrafter"/>
</dbReference>
<comment type="caution">
    <text evidence="6">The sequence shown here is derived from an EMBL/GenBank/DDBJ whole genome shotgun (WGS) entry which is preliminary data.</text>
</comment>
<dbReference type="InterPro" id="IPR009057">
    <property type="entry name" value="Homeodomain-like_sf"/>
</dbReference>
<dbReference type="Proteomes" id="UP000280008">
    <property type="component" value="Unassembled WGS sequence"/>
</dbReference>
<evidence type="ECO:0000313" key="7">
    <source>
        <dbReference type="Proteomes" id="UP000280008"/>
    </source>
</evidence>
<evidence type="ECO:0000313" key="6">
    <source>
        <dbReference type="EMBL" id="RKR75795.1"/>
    </source>
</evidence>
<dbReference type="InterPro" id="IPR050109">
    <property type="entry name" value="HTH-type_TetR-like_transc_reg"/>
</dbReference>
<dbReference type="SUPFAM" id="SSF48498">
    <property type="entry name" value="Tetracyclin repressor-like, C-terminal domain"/>
    <property type="match status" value="1"/>
</dbReference>
<dbReference type="GO" id="GO:0003700">
    <property type="term" value="F:DNA-binding transcription factor activity"/>
    <property type="evidence" value="ECO:0007669"/>
    <property type="project" value="TreeGrafter"/>
</dbReference>
<dbReference type="PROSITE" id="PS50977">
    <property type="entry name" value="HTH_TETR_2"/>
    <property type="match status" value="1"/>
</dbReference>
<evidence type="ECO:0000259" key="5">
    <source>
        <dbReference type="PROSITE" id="PS50977"/>
    </source>
</evidence>
<gene>
    <name evidence="6" type="ORF">C8E83_2951</name>
</gene>
<dbReference type="InterPro" id="IPR049445">
    <property type="entry name" value="TetR_SbtR-like_C"/>
</dbReference>
<keyword evidence="3" id="KW-0804">Transcription</keyword>
<protein>
    <submittedName>
        <fullName evidence="6">TetR family transcriptional regulator</fullName>
    </submittedName>
</protein>
<evidence type="ECO:0000256" key="4">
    <source>
        <dbReference type="PROSITE-ProRule" id="PRU00335"/>
    </source>
</evidence>
<dbReference type="SUPFAM" id="SSF46689">
    <property type="entry name" value="Homeodomain-like"/>
    <property type="match status" value="1"/>
</dbReference>
<keyword evidence="7" id="KW-1185">Reference proteome</keyword>
<organism evidence="6 7">
    <name type="scientific">Frondihabitans australicus</name>
    <dbReference type="NCBI Taxonomy" id="386892"/>
    <lineage>
        <taxon>Bacteria</taxon>
        <taxon>Bacillati</taxon>
        <taxon>Actinomycetota</taxon>
        <taxon>Actinomycetes</taxon>
        <taxon>Micrococcales</taxon>
        <taxon>Microbacteriaceae</taxon>
        <taxon>Frondihabitans</taxon>
    </lineage>
</organism>
<dbReference type="PRINTS" id="PR00455">
    <property type="entry name" value="HTHTETR"/>
</dbReference>
<evidence type="ECO:0000256" key="3">
    <source>
        <dbReference type="ARBA" id="ARBA00023163"/>
    </source>
</evidence>
<keyword evidence="1" id="KW-0805">Transcription regulation</keyword>
<dbReference type="Pfam" id="PF21597">
    <property type="entry name" value="TetR_C_43"/>
    <property type="match status" value="1"/>
</dbReference>
<evidence type="ECO:0000256" key="1">
    <source>
        <dbReference type="ARBA" id="ARBA00023015"/>
    </source>
</evidence>
<reference evidence="6 7" key="1">
    <citation type="submission" date="2018-10" db="EMBL/GenBank/DDBJ databases">
        <title>Sequencing the genomes of 1000 actinobacteria strains.</title>
        <authorList>
            <person name="Klenk H.-P."/>
        </authorList>
    </citation>
    <scope>NUCLEOTIDE SEQUENCE [LARGE SCALE GENOMIC DNA]</scope>
    <source>
        <strain evidence="6 7">DSM 17894</strain>
    </source>
</reference>
<dbReference type="Gene3D" id="1.10.357.10">
    <property type="entry name" value="Tetracycline Repressor, domain 2"/>
    <property type="match status" value="1"/>
</dbReference>
<dbReference type="EMBL" id="RBKS01000001">
    <property type="protein sequence ID" value="RKR75795.1"/>
    <property type="molecule type" value="Genomic_DNA"/>
</dbReference>
<sequence>MRADRQRNQSRILDAAREQISAAGPDVSMEQIAKAAGVAVGTLYRHYPTKHDLVRAVYLQLSATLIEEAQVAAAGIESPGDAMRGILRLMTDFVDRAAVNRGVKAAAEALGTQAVDDDLQITGRSALDTLVATAVADGDLRPTVTVSDFYLLMSSVPGDLAKPARDRWLQIVVDGLSAGPSRGPAPR</sequence>
<dbReference type="AlphaFoldDB" id="A0A495IKZ1"/>